<dbReference type="SUPFAM" id="SSF53474">
    <property type="entry name" value="alpha/beta-Hydrolases"/>
    <property type="match status" value="2"/>
</dbReference>
<protein>
    <submittedName>
        <fullName evidence="3">Dienelactone hydrolase family protein</fullName>
    </submittedName>
</protein>
<dbReference type="InterPro" id="IPR049492">
    <property type="entry name" value="BD-FAE-like_dom"/>
</dbReference>
<dbReference type="RefSeq" id="WP_206961764.1">
    <property type="nucleotide sequence ID" value="NZ_BAAAJJ010000008.1"/>
</dbReference>
<keyword evidence="4" id="KW-1185">Reference proteome</keyword>
<feature type="domain" description="AB hydrolase-1" evidence="1">
    <location>
        <begin position="3"/>
        <end position="117"/>
    </location>
</feature>
<feature type="domain" description="BD-FAE-like" evidence="2">
    <location>
        <begin position="286"/>
        <end position="389"/>
    </location>
</feature>
<sequence>MTVFVLVSGPFTGGWIWEETAERLRQSGAQVHPLTLTGLGERRHLARPDTDLETHIEDVVQLIDHLDGPELVLVGHDYAIHPVLGAADRRPERINRIVHLDAGLPQDGDAALALVPDQEVRERLMRPDGPAEHNWRIPAPRPDEWQRWGSTDGLSTEALARLDSYAAPQPSGTLIQPLRLNGALAALPTTGVFCTAGGVTIAMVETLVRSGPPQFRALADPRVTFFELHTGHWPMLSSPEELATVLLRAAADEGHRIAASDDEQPFYEKPFVLDVADWPRERIGSLDLHLPDLPDADGPQPAIVFVHGGPVTADLRPTPRDWPIYSGHARYAVSRGVVGVTVDHGLHALTDYAQAAEDISAAVELVRADPRVDADRIALWFFSAGGLLTTDWLAAPPPWLRCVAANYPVLAPLPGWSAIDARFRPVGAVRTAGELPIVLSRAGLEHAAIAATVEEFLSAAKAADARVEIIDVPAGHHGFDVLDHTEESRHAVAAAYDAVLGHLQG</sequence>
<name>A0A939F8H1_9ACTN</name>
<proteinExistence type="predicted"/>
<dbReference type="PANTHER" id="PTHR10992:SF1086">
    <property type="entry name" value="AB HYDROLASE-1 DOMAIN-CONTAINING PROTEIN"/>
    <property type="match status" value="1"/>
</dbReference>
<dbReference type="Gene3D" id="3.40.50.1820">
    <property type="entry name" value="alpha/beta hydrolase"/>
    <property type="match status" value="2"/>
</dbReference>
<dbReference type="InterPro" id="IPR000073">
    <property type="entry name" value="AB_hydrolase_1"/>
</dbReference>
<dbReference type="Proteomes" id="UP000664167">
    <property type="component" value="Unassembled WGS sequence"/>
</dbReference>
<dbReference type="EMBL" id="JAFLRJ010000097">
    <property type="protein sequence ID" value="MBO0512370.1"/>
    <property type="molecule type" value="Genomic_DNA"/>
</dbReference>
<dbReference type="InterPro" id="IPR029058">
    <property type="entry name" value="AB_hydrolase_fold"/>
</dbReference>
<evidence type="ECO:0000259" key="1">
    <source>
        <dbReference type="Pfam" id="PF00561"/>
    </source>
</evidence>
<gene>
    <name evidence="3" type="ORF">J0695_11190</name>
</gene>
<accession>A0A939F8H1</accession>
<keyword evidence="3" id="KW-0378">Hydrolase</keyword>
<dbReference type="AlphaFoldDB" id="A0A939F8H1"/>
<dbReference type="InterPro" id="IPR045889">
    <property type="entry name" value="MES/HNL"/>
</dbReference>
<comment type="caution">
    <text evidence="3">The sequence shown here is derived from an EMBL/GenBank/DDBJ whole genome shotgun (WGS) entry which is preliminary data.</text>
</comment>
<organism evidence="3 4">
    <name type="scientific">Streptomyces beijiangensis</name>
    <dbReference type="NCBI Taxonomy" id="163361"/>
    <lineage>
        <taxon>Bacteria</taxon>
        <taxon>Bacillati</taxon>
        <taxon>Actinomycetota</taxon>
        <taxon>Actinomycetes</taxon>
        <taxon>Kitasatosporales</taxon>
        <taxon>Streptomycetaceae</taxon>
        <taxon>Streptomyces</taxon>
    </lineage>
</organism>
<reference evidence="3" key="1">
    <citation type="submission" date="2021-03" db="EMBL/GenBank/DDBJ databases">
        <title>Streptomyces poriferae sp. nov., a novel marine sponge-derived Actinobacteria species with anti-MRSA activity.</title>
        <authorList>
            <person name="Sandoval-Powers M."/>
            <person name="Kralova S."/>
            <person name="Nguyen G.-S."/>
            <person name="Fawwal D."/>
            <person name="Degnes K."/>
            <person name="Klinkenberg G."/>
            <person name="Sletta H."/>
            <person name="Wentzel A."/>
            <person name="Liles M.R."/>
        </authorList>
    </citation>
    <scope>NUCLEOTIDE SEQUENCE</scope>
    <source>
        <strain evidence="3">DSM 41794</strain>
    </source>
</reference>
<evidence type="ECO:0000259" key="2">
    <source>
        <dbReference type="Pfam" id="PF20434"/>
    </source>
</evidence>
<dbReference type="PANTHER" id="PTHR10992">
    <property type="entry name" value="METHYLESTERASE FAMILY MEMBER"/>
    <property type="match status" value="1"/>
</dbReference>
<evidence type="ECO:0000313" key="3">
    <source>
        <dbReference type="EMBL" id="MBO0512370.1"/>
    </source>
</evidence>
<dbReference type="GO" id="GO:0080032">
    <property type="term" value="F:methyl jasmonate esterase activity"/>
    <property type="evidence" value="ECO:0007669"/>
    <property type="project" value="TreeGrafter"/>
</dbReference>
<dbReference type="GO" id="GO:0080030">
    <property type="term" value="F:methyl indole-3-acetate esterase activity"/>
    <property type="evidence" value="ECO:0007669"/>
    <property type="project" value="TreeGrafter"/>
</dbReference>
<dbReference type="Pfam" id="PF00561">
    <property type="entry name" value="Abhydrolase_1"/>
    <property type="match status" value="1"/>
</dbReference>
<evidence type="ECO:0000313" key="4">
    <source>
        <dbReference type="Proteomes" id="UP000664167"/>
    </source>
</evidence>
<dbReference type="Pfam" id="PF20434">
    <property type="entry name" value="BD-FAE"/>
    <property type="match status" value="1"/>
</dbReference>